<dbReference type="InterPro" id="IPR050177">
    <property type="entry name" value="Lipid_A_modif_metabolic_enz"/>
</dbReference>
<dbReference type="OrthoDB" id="9811496at2"/>
<comment type="caution">
    <text evidence="2">The sequence shown here is derived from an EMBL/GenBank/DDBJ whole genome shotgun (WGS) entry which is preliminary data.</text>
</comment>
<dbReference type="EMBL" id="BEXT01000001">
    <property type="protein sequence ID" value="GBC61860.1"/>
    <property type="molecule type" value="Genomic_DNA"/>
</dbReference>
<dbReference type="PANTHER" id="PTHR43245:SF52">
    <property type="entry name" value="NAD-DEPENDENT EPIMERASE_DEHYDRATASE"/>
    <property type="match status" value="1"/>
</dbReference>
<dbReference type="Gene3D" id="3.40.50.720">
    <property type="entry name" value="NAD(P)-binding Rossmann-like Domain"/>
    <property type="match status" value="1"/>
</dbReference>
<dbReference type="PANTHER" id="PTHR43245">
    <property type="entry name" value="BIFUNCTIONAL POLYMYXIN RESISTANCE PROTEIN ARNA"/>
    <property type="match status" value="1"/>
</dbReference>
<evidence type="ECO:0000313" key="2">
    <source>
        <dbReference type="EMBL" id="GBC61860.1"/>
    </source>
</evidence>
<dbReference type="RefSeq" id="WP_124329092.1">
    <property type="nucleotide sequence ID" value="NZ_BEXT01000001.1"/>
</dbReference>
<proteinExistence type="predicted"/>
<dbReference type="InterPro" id="IPR036291">
    <property type="entry name" value="NAD(P)-bd_dom_sf"/>
</dbReference>
<dbReference type="AlphaFoldDB" id="A0A401FY24"/>
<dbReference type="InterPro" id="IPR001509">
    <property type="entry name" value="Epimerase_deHydtase"/>
</dbReference>
<gene>
    <name evidence="2" type="ORF">DENIS_2822</name>
</gene>
<sequence>MRILVTGAAGYIGGKLVESLCKKAWVEKVVGTDIREPAQGSSGYGFFKQDIREPLEEILDSENVDTVIHTAYVLPPLHDDNLMEDINKGGTRNVLRASVRAGVRQILYTSSTTAYGFHPDNDFPLTEESPLRGNDDFTYARNKREIENIIRSFSTEYPHITLSVVRPCFVVGPGFDNPLARHLKKRIVLLPGHTKPFQFVHEDDLINVMVLLLKNRLGGIYNVAGEGTVTFPEMVNMLGNTPLPLPLRILSPLNSLAWQLRLSAMTEFPSPVMNMMIHPWVATSEKLIRDTGYAFMYDSCEAFKDFVRHVRSHRQS</sequence>
<reference evidence="3" key="2">
    <citation type="submission" date="2019-01" db="EMBL/GenBank/DDBJ databases">
        <title>Genome sequence of Desulfonema ishimotonii strain Tokyo 01.</title>
        <authorList>
            <person name="Fukui M."/>
        </authorList>
    </citation>
    <scope>NUCLEOTIDE SEQUENCE [LARGE SCALE GENOMIC DNA]</scope>
    <source>
        <strain evidence="3">Tokyo 01</strain>
    </source>
</reference>
<evidence type="ECO:0000259" key="1">
    <source>
        <dbReference type="Pfam" id="PF01370"/>
    </source>
</evidence>
<dbReference type="Pfam" id="PF01370">
    <property type="entry name" value="Epimerase"/>
    <property type="match status" value="1"/>
</dbReference>
<evidence type="ECO:0000313" key="3">
    <source>
        <dbReference type="Proteomes" id="UP000288096"/>
    </source>
</evidence>
<organism evidence="2 3">
    <name type="scientific">Desulfonema ishimotonii</name>
    <dbReference type="NCBI Taxonomy" id="45657"/>
    <lineage>
        <taxon>Bacteria</taxon>
        <taxon>Pseudomonadati</taxon>
        <taxon>Thermodesulfobacteriota</taxon>
        <taxon>Desulfobacteria</taxon>
        <taxon>Desulfobacterales</taxon>
        <taxon>Desulfococcaceae</taxon>
        <taxon>Desulfonema</taxon>
    </lineage>
</organism>
<reference evidence="3" key="1">
    <citation type="submission" date="2017-11" db="EMBL/GenBank/DDBJ databases">
        <authorList>
            <person name="Watanabe M."/>
            <person name="Kojima H."/>
        </authorList>
    </citation>
    <scope>NUCLEOTIDE SEQUENCE [LARGE SCALE GENOMIC DNA]</scope>
    <source>
        <strain evidence="3">Tokyo 01</strain>
    </source>
</reference>
<keyword evidence="3" id="KW-1185">Reference proteome</keyword>
<feature type="domain" description="NAD-dependent epimerase/dehydratase" evidence="1">
    <location>
        <begin position="3"/>
        <end position="224"/>
    </location>
</feature>
<name>A0A401FY24_9BACT</name>
<protein>
    <submittedName>
        <fullName evidence="2">Epimerase</fullName>
    </submittedName>
</protein>
<dbReference type="Proteomes" id="UP000288096">
    <property type="component" value="Unassembled WGS sequence"/>
</dbReference>
<dbReference type="SUPFAM" id="SSF51735">
    <property type="entry name" value="NAD(P)-binding Rossmann-fold domains"/>
    <property type="match status" value="1"/>
</dbReference>
<accession>A0A401FY24</accession>